<dbReference type="InterPro" id="IPR028896">
    <property type="entry name" value="GcvT/YgfZ/DmdA"/>
</dbReference>
<accession>A0AAF3F235</accession>
<dbReference type="InterPro" id="IPR032503">
    <property type="entry name" value="FAO_M"/>
</dbReference>
<dbReference type="InterPro" id="IPR036188">
    <property type="entry name" value="FAD/NAD-bd_sf"/>
</dbReference>
<dbReference type="SUPFAM" id="SSF51905">
    <property type="entry name" value="FAD/NAD(P)-binding domain"/>
    <property type="match status" value="1"/>
</dbReference>
<dbReference type="Proteomes" id="UP000887575">
    <property type="component" value="Unassembled WGS sequence"/>
</dbReference>
<evidence type="ECO:0000259" key="2">
    <source>
        <dbReference type="Pfam" id="PF01571"/>
    </source>
</evidence>
<dbReference type="Gene3D" id="3.30.70.1400">
    <property type="entry name" value="Aminomethyltransferase beta-barrel domains"/>
    <property type="match status" value="1"/>
</dbReference>
<protein>
    <recommendedName>
        <fullName evidence="6">Pyruvate dehydrogenase phosphatase regulatory subunit, mitochondrial</fullName>
    </recommendedName>
</protein>
<dbReference type="Gene3D" id="3.30.1360.120">
    <property type="entry name" value="Probable tRNA modification gtpase trme, domain 1"/>
    <property type="match status" value="1"/>
</dbReference>
<dbReference type="Gene3D" id="3.30.9.10">
    <property type="entry name" value="D-Amino Acid Oxidase, subunit A, domain 2"/>
    <property type="match status" value="1"/>
</dbReference>
<dbReference type="PANTHER" id="PTHR43757">
    <property type="entry name" value="AMINOMETHYLTRANSFERASE"/>
    <property type="match status" value="1"/>
</dbReference>
<evidence type="ECO:0000313" key="5">
    <source>
        <dbReference type="WBParaSite" id="MBELARI_LOCUS20423"/>
    </source>
</evidence>
<dbReference type="InterPro" id="IPR006222">
    <property type="entry name" value="GCVT_N"/>
</dbReference>
<evidence type="ECO:0000313" key="4">
    <source>
        <dbReference type="Proteomes" id="UP000887575"/>
    </source>
</evidence>
<keyword evidence="4" id="KW-1185">Reference proteome</keyword>
<dbReference type="GO" id="GO:0005739">
    <property type="term" value="C:mitochondrion"/>
    <property type="evidence" value="ECO:0007669"/>
    <property type="project" value="TreeGrafter"/>
</dbReference>
<feature type="domain" description="FAD dependent oxidoreductase central" evidence="3">
    <location>
        <begin position="409"/>
        <end position="460"/>
    </location>
</feature>
<reference evidence="5" key="1">
    <citation type="submission" date="2024-02" db="UniProtKB">
        <authorList>
            <consortium name="WormBaseParasite"/>
        </authorList>
    </citation>
    <scope>IDENTIFICATION</scope>
</reference>
<dbReference type="Gene3D" id="3.50.50.60">
    <property type="entry name" value="FAD/NAD(P)-binding domain"/>
    <property type="match status" value="1"/>
</dbReference>
<dbReference type="InterPro" id="IPR006076">
    <property type="entry name" value="FAD-dep_OxRdtase"/>
</dbReference>
<dbReference type="AlphaFoldDB" id="A0AAF3F235"/>
<name>A0AAF3F235_9BILA</name>
<evidence type="ECO:0008006" key="6">
    <source>
        <dbReference type="Google" id="ProtNLM"/>
    </source>
</evidence>
<dbReference type="Pfam" id="PF16350">
    <property type="entry name" value="FAO_M"/>
    <property type="match status" value="1"/>
</dbReference>
<feature type="domain" description="FAD dependent oxidoreductase" evidence="1">
    <location>
        <begin position="39"/>
        <end position="402"/>
    </location>
</feature>
<dbReference type="InterPro" id="IPR027266">
    <property type="entry name" value="TrmE/GcvT-like"/>
</dbReference>
<dbReference type="Pfam" id="PF01266">
    <property type="entry name" value="DAO"/>
    <property type="match status" value="1"/>
</dbReference>
<dbReference type="PANTHER" id="PTHR43757:SF15">
    <property type="entry name" value="PYRUVATE DEHYDROGENASE PHOSPHATASE REGULATORY SUBUNIT, MITOCHONDRIAL-LIKE"/>
    <property type="match status" value="1"/>
</dbReference>
<organism evidence="4 5">
    <name type="scientific">Mesorhabditis belari</name>
    <dbReference type="NCBI Taxonomy" id="2138241"/>
    <lineage>
        <taxon>Eukaryota</taxon>
        <taxon>Metazoa</taxon>
        <taxon>Ecdysozoa</taxon>
        <taxon>Nematoda</taxon>
        <taxon>Chromadorea</taxon>
        <taxon>Rhabditida</taxon>
        <taxon>Rhabditina</taxon>
        <taxon>Rhabditomorpha</taxon>
        <taxon>Rhabditoidea</taxon>
        <taxon>Rhabditidae</taxon>
        <taxon>Mesorhabditinae</taxon>
        <taxon>Mesorhabditis</taxon>
    </lineage>
</organism>
<dbReference type="SUPFAM" id="SSF103025">
    <property type="entry name" value="Folate-binding domain"/>
    <property type="match status" value="1"/>
</dbReference>
<evidence type="ECO:0000259" key="1">
    <source>
        <dbReference type="Pfam" id="PF01266"/>
    </source>
</evidence>
<evidence type="ECO:0000259" key="3">
    <source>
        <dbReference type="Pfam" id="PF16350"/>
    </source>
</evidence>
<dbReference type="Pfam" id="PF01571">
    <property type="entry name" value="GCV_T"/>
    <property type="match status" value="1"/>
</dbReference>
<proteinExistence type="predicted"/>
<feature type="domain" description="GCVT N-terminal" evidence="2">
    <location>
        <begin position="463"/>
        <end position="746"/>
    </location>
</feature>
<dbReference type="WBParaSite" id="MBELARI_LOCUS20423">
    <property type="protein sequence ID" value="MBELARI_LOCUS20423"/>
    <property type="gene ID" value="MBELARI_LOCUS20423"/>
</dbReference>
<sequence length="756" mass="84752">MIYQSVRLPLRSPRKIGINRRVFREITRCYATQLSDSTDVVVCGGGIAGTSVAYHLALRGKRVSLYEKDAVGCGGATGVSAGLVSAPTFWQDFTNQHLAENSLKLYADLAGSGKFRYVRCGRIFLASTLASEILLRRMYSRGILHNEHVELLDDQSDMLARWPYLQTEDVQLALFSPEDVSLDPVAMCQELAERAKALGAKFHEGVEVKEVLLGDEKQVYAVRTNLGLVETPAFVDASGVWTGSVLCKQLPHRHIQTAHHPCTYTYLHSSKLPSSSVCDTTPIINDLDGNVMVRLTGRKTRCAGFHEEGIRPIACPAATGEWTQPEADWDKFEISLSRLLHRIPLLSDVGHGDLICGMEAYTPDKCCTVGESSQAKGYYVASGFNGQGLSLAGGVGKLLADWIVDKDVSVDVARIDVGRFIELHANSQYLIERTPEIAAMTYINMYNSHQCHTARNLRMSPIYHQLRDAGAVFGESMGYERPLWFEPNSPKERNALLQGQDTLLGKPAWFERVRSEYEACRERVGLIDMSSFSKFEITGPDCVTFLQYLCSADIERPVGTTVYTGMQNEKGGYVTDCTLSRIGEQCFFMVAPTIQQDRCLSWMRKWAIDLKRNVHIQDVTGMYTALDVVGPSSRYLMNDLTGREFSNREFPAFRCQEMNIGMATGIRAISVTHCGELGWVIYIPNEVAQNVYDRLVEKGREYSMMHAGYYTLRQLRIEKFYVYWGQDINATVTPMECGRAFRVNFEEEIFGTQNTK</sequence>